<keyword evidence="3" id="KW-0597">Phosphoprotein</keyword>
<dbReference type="SMART" id="SM00387">
    <property type="entry name" value="HATPase_c"/>
    <property type="match status" value="1"/>
</dbReference>
<dbReference type="EC" id="2.7.13.3" evidence="2"/>
<dbReference type="Pfam" id="PF02518">
    <property type="entry name" value="HATPase_c"/>
    <property type="match status" value="1"/>
</dbReference>
<evidence type="ECO:0000313" key="11">
    <source>
        <dbReference type="Proteomes" id="UP000008908"/>
    </source>
</evidence>
<dbReference type="STRING" id="886377.Murru_3209"/>
<keyword evidence="5" id="KW-0547">Nucleotide-binding</keyword>
<dbReference type="eggNOG" id="COG0326">
    <property type="taxonomic scope" value="Bacteria"/>
</dbReference>
<dbReference type="PRINTS" id="PR00344">
    <property type="entry name" value="BCTRLSENSOR"/>
</dbReference>
<evidence type="ECO:0000313" key="10">
    <source>
        <dbReference type="EMBL" id="AEM72229.1"/>
    </source>
</evidence>
<dbReference type="PANTHER" id="PTHR43065">
    <property type="entry name" value="SENSOR HISTIDINE KINASE"/>
    <property type="match status" value="1"/>
</dbReference>
<keyword evidence="7" id="KW-0067">ATP-binding</keyword>
<dbReference type="InterPro" id="IPR003594">
    <property type="entry name" value="HATPase_dom"/>
</dbReference>
<dbReference type="Proteomes" id="UP000008908">
    <property type="component" value="Chromosome"/>
</dbReference>
<dbReference type="AlphaFoldDB" id="G2PLW0"/>
<evidence type="ECO:0000256" key="7">
    <source>
        <dbReference type="ARBA" id="ARBA00022840"/>
    </source>
</evidence>
<dbReference type="PROSITE" id="PS50109">
    <property type="entry name" value="HIS_KIN"/>
    <property type="match status" value="1"/>
</dbReference>
<keyword evidence="11" id="KW-1185">Reference proteome</keyword>
<dbReference type="Pfam" id="PF13589">
    <property type="entry name" value="HATPase_c_3"/>
    <property type="match status" value="1"/>
</dbReference>
<name>G2PLW0_ALLRU</name>
<dbReference type="GO" id="GO:0005524">
    <property type="term" value="F:ATP binding"/>
    <property type="evidence" value="ECO:0007669"/>
    <property type="project" value="UniProtKB-KW"/>
</dbReference>
<evidence type="ECO:0000259" key="9">
    <source>
        <dbReference type="PROSITE" id="PS50109"/>
    </source>
</evidence>
<dbReference type="PANTHER" id="PTHR43065:SF10">
    <property type="entry name" value="PEROXIDE STRESS-ACTIVATED HISTIDINE KINASE MAK3"/>
    <property type="match status" value="1"/>
</dbReference>
<dbReference type="InterPro" id="IPR004358">
    <property type="entry name" value="Sig_transdc_His_kin-like_C"/>
</dbReference>
<dbReference type="EMBL" id="CP002999">
    <property type="protein sequence ID" value="AEM72229.1"/>
    <property type="molecule type" value="Genomic_DNA"/>
</dbReference>
<evidence type="ECO:0000256" key="6">
    <source>
        <dbReference type="ARBA" id="ARBA00022777"/>
    </source>
</evidence>
<dbReference type="HOGENOM" id="CLU_012281_1_0_10"/>
<evidence type="ECO:0000256" key="1">
    <source>
        <dbReference type="ARBA" id="ARBA00000085"/>
    </source>
</evidence>
<dbReference type="RefSeq" id="WP_014034508.1">
    <property type="nucleotide sequence ID" value="NC_015945.1"/>
</dbReference>
<keyword evidence="4" id="KW-0808">Transferase</keyword>
<comment type="catalytic activity">
    <reaction evidence="1">
        <text>ATP + protein L-histidine = ADP + protein N-phospho-L-histidine.</text>
        <dbReference type="EC" id="2.7.13.3"/>
    </reaction>
</comment>
<gene>
    <name evidence="10" type="ordered locus">Murru_3209</name>
</gene>
<evidence type="ECO:0000256" key="3">
    <source>
        <dbReference type="ARBA" id="ARBA00022553"/>
    </source>
</evidence>
<dbReference type="CDD" id="cd00075">
    <property type="entry name" value="HATPase"/>
    <property type="match status" value="1"/>
</dbReference>
<dbReference type="SUPFAM" id="SSF55874">
    <property type="entry name" value="ATPase domain of HSP90 chaperone/DNA topoisomerase II/histidine kinase"/>
    <property type="match status" value="2"/>
</dbReference>
<organism evidence="10 11">
    <name type="scientific">Allomuricauda ruestringensis (strain DSM 13258 / CIP 107369 / LMG 19739 / B1)</name>
    <name type="common">Muricauda ruestringensis</name>
    <dbReference type="NCBI Taxonomy" id="886377"/>
    <lineage>
        <taxon>Bacteria</taxon>
        <taxon>Pseudomonadati</taxon>
        <taxon>Bacteroidota</taxon>
        <taxon>Flavobacteriia</taxon>
        <taxon>Flavobacteriales</taxon>
        <taxon>Flavobacteriaceae</taxon>
        <taxon>Flagellimonas</taxon>
    </lineage>
</organism>
<evidence type="ECO:0000256" key="8">
    <source>
        <dbReference type="ARBA" id="ARBA00023012"/>
    </source>
</evidence>
<accession>G2PLW0</accession>
<reference evidence="10 11" key="2">
    <citation type="journal article" date="2012" name="Stand. Genomic Sci.">
        <title>Complete genome sequence of the facultatively anaerobic, appendaged bacterium Muricauda ruestringensis type strain (B1(T)).</title>
        <authorList>
            <person name="Huntemann M."/>
            <person name="Teshima H."/>
            <person name="Lapidus A."/>
            <person name="Nolan M."/>
            <person name="Lucas S."/>
            <person name="Hammon N."/>
            <person name="Deshpande S."/>
            <person name="Cheng J.F."/>
            <person name="Tapia R."/>
            <person name="Goodwin L.A."/>
            <person name="Pitluck S."/>
            <person name="Liolios K."/>
            <person name="Pagani I."/>
            <person name="Ivanova N."/>
            <person name="Mavromatis K."/>
            <person name="Mikhailova N."/>
            <person name="Pati A."/>
            <person name="Chen A."/>
            <person name="Palaniappan K."/>
            <person name="Land M."/>
            <person name="Hauser L."/>
            <person name="Pan C."/>
            <person name="Brambilla E.M."/>
            <person name="Rohde M."/>
            <person name="Spring S."/>
            <person name="Goker M."/>
            <person name="Detter J.C."/>
            <person name="Bristow J."/>
            <person name="Eisen J.A."/>
            <person name="Markowitz V."/>
            <person name="Hugenholtz P."/>
            <person name="Kyrpides N.C."/>
            <person name="Klenk H.P."/>
            <person name="Woyke T."/>
        </authorList>
    </citation>
    <scope>NUCLEOTIDE SEQUENCE [LARGE SCALE GENOMIC DNA]</scope>
    <source>
        <strain evidence="11">DSM 13258 / LMG 19739 / B1</strain>
    </source>
</reference>
<dbReference type="InterPro" id="IPR036890">
    <property type="entry name" value="HATPase_C_sf"/>
</dbReference>
<dbReference type="InterPro" id="IPR005467">
    <property type="entry name" value="His_kinase_dom"/>
</dbReference>
<keyword evidence="6 10" id="KW-0418">Kinase</keyword>
<evidence type="ECO:0000256" key="5">
    <source>
        <dbReference type="ARBA" id="ARBA00022741"/>
    </source>
</evidence>
<dbReference type="eggNOG" id="COG0642">
    <property type="taxonomic scope" value="Bacteria"/>
</dbReference>
<dbReference type="GO" id="GO:0000160">
    <property type="term" value="P:phosphorelay signal transduction system"/>
    <property type="evidence" value="ECO:0007669"/>
    <property type="project" value="UniProtKB-KW"/>
</dbReference>
<dbReference type="Gene3D" id="3.30.565.10">
    <property type="entry name" value="Histidine kinase-like ATPase, C-terminal domain"/>
    <property type="match status" value="2"/>
</dbReference>
<feature type="domain" description="Histidine kinase" evidence="9">
    <location>
        <begin position="528"/>
        <end position="744"/>
    </location>
</feature>
<evidence type="ECO:0000256" key="2">
    <source>
        <dbReference type="ARBA" id="ARBA00012438"/>
    </source>
</evidence>
<reference evidence="11" key="1">
    <citation type="submission" date="2011-08" db="EMBL/GenBank/DDBJ databases">
        <title>The complete genome of Muricauda ruestringensis DSM 13258.</title>
        <authorList>
            <person name="Lucas S."/>
            <person name="Han J."/>
            <person name="Lapidus A."/>
            <person name="Bruce D."/>
            <person name="Goodwin L."/>
            <person name="Pitluck S."/>
            <person name="Peters L."/>
            <person name="Kyrpides N."/>
            <person name="Mavromatis K."/>
            <person name="Ivanova N."/>
            <person name="Ovchinnikova G."/>
            <person name="Teshima H."/>
            <person name="Detter J.C."/>
            <person name="Tapia R."/>
            <person name="Han C."/>
            <person name="Land M."/>
            <person name="Hauser L."/>
            <person name="Markowitz V."/>
            <person name="Cheng J.-F."/>
            <person name="Hugenholtz P."/>
            <person name="Woyke T."/>
            <person name="Wu D."/>
            <person name="Spring S."/>
            <person name="Schroeder M."/>
            <person name="Brambilla E."/>
            <person name="Klenk H.-P."/>
            <person name="Eisen J.A."/>
        </authorList>
    </citation>
    <scope>NUCLEOTIDE SEQUENCE [LARGE SCALE GENOMIC DNA]</scope>
    <source>
        <strain evidence="11">DSM 13258 / LMG 19739 / B1</strain>
    </source>
</reference>
<dbReference type="OrthoDB" id="9816482at2"/>
<sequence>MGQDKFKIRPYARLLTMLGEQLIKNETIALVELIKNSYDADADWVQIRLNDFEIDENDEDKLIANKNSSIEIEDDGEGMTFDIIEKSWMNPATPAKLKLKQDEQSRRTKVKNRIIQGEKGIGRFAIYKLGSTIEITSRSKETGNEIYVDNDLSRFDSDFLTENDVEKEIFLDDIELEYEIRPTAKTIIEKDITIRLDKKKRKPHGTLIKISNLKGEWSKAKLDNILEEMSKLELSSKKTSGTRFIYDIKLNGSSIFQEENINKLESYFSRAPLKVTDGHFDDKARVFKFKLNDQQLTVDLNQLNGIKEYEDRFLIEKDGKRLQKNITCGPFEFEFYVFDLTTKAPPKYKLQKAERGYIKKHRIYLYRDDIRVYPYGDPNDDWLGIDVLRGVHRAGNYLSMDQTVGFVQISQEDNPDLRDKTNREGLIEIGGVFQDFKALLQSFLGWLKKEYNKYTLANKEKEAVEVFKKKTINNELDLIKEFIADKKYSEASKMLVSASKHYEQEKNYLVERAEQTEDLAAVGLAVETASHDIMFMMGRAKGLLDNLLKSSYYQDIDYELLGEELEKLRGQLSFIEDQLEGIQPMFRSTKRKVKSHRFKVIFDKVIKYFDSVFNKYNVSLDVIEKGGPLVIECNDGVIMQVVINLLDNAVYWLAHSIDDAEPKNITVEIDGHKEQVVVADNGIGVQPDDIDFIFEPFFSTKGNEGRGLGLYIAKQLLERYDYEISYIQKEDSKVLKGANFKIKF</sequence>
<protein>
    <recommendedName>
        <fullName evidence="2">histidine kinase</fullName>
        <ecNumber evidence="2">2.7.13.3</ecNumber>
    </recommendedName>
</protein>
<proteinExistence type="predicted"/>
<dbReference type="KEGG" id="mrs:Murru_3209"/>
<keyword evidence="8" id="KW-0902">Two-component regulatory system</keyword>
<dbReference type="GO" id="GO:0004673">
    <property type="term" value="F:protein histidine kinase activity"/>
    <property type="evidence" value="ECO:0007669"/>
    <property type="project" value="UniProtKB-EC"/>
</dbReference>
<evidence type="ECO:0000256" key="4">
    <source>
        <dbReference type="ARBA" id="ARBA00022679"/>
    </source>
</evidence>